<dbReference type="NCBIfam" id="TIGR00312">
    <property type="entry name" value="cbiD"/>
    <property type="match status" value="1"/>
</dbReference>
<comment type="catalytic activity">
    <reaction evidence="5">
        <text>Co-precorrin-5B + S-adenosyl-L-methionine = Co-precorrin-6A + S-adenosyl-L-homocysteine</text>
        <dbReference type="Rhea" id="RHEA:26285"/>
        <dbReference type="ChEBI" id="CHEBI:57856"/>
        <dbReference type="ChEBI" id="CHEBI:59789"/>
        <dbReference type="ChEBI" id="CHEBI:60063"/>
        <dbReference type="ChEBI" id="CHEBI:60064"/>
        <dbReference type="EC" id="2.1.1.195"/>
    </reaction>
</comment>
<dbReference type="RefSeq" id="WP_371386986.1">
    <property type="nucleotide sequence ID" value="NZ_JBGLYH010000033.1"/>
</dbReference>
<dbReference type="PANTHER" id="PTHR35863:SF1">
    <property type="entry name" value="COBALT-PRECORRIN-5B C(1)-METHYLTRANSFERASE"/>
    <property type="match status" value="1"/>
</dbReference>
<evidence type="ECO:0000313" key="6">
    <source>
        <dbReference type="EMBL" id="MEZ7197470.1"/>
    </source>
</evidence>
<dbReference type="HAMAP" id="MF_00787">
    <property type="entry name" value="CbiD"/>
    <property type="match status" value="1"/>
</dbReference>
<evidence type="ECO:0000256" key="1">
    <source>
        <dbReference type="ARBA" id="ARBA00022573"/>
    </source>
</evidence>
<keyword evidence="7" id="KW-1185">Reference proteome</keyword>
<sequence>MTKPLRTGRTTGSCASAAAMAGVRFLLTGERPETVDVPLPPGGVLAVPIERFELEDGGVRVTVVKDGGDDPDVTHGHDIQAVVRLEPGEAAPPIVVLDGGRGVGRVTLPGLPVAVGEPAINPEPRRQIEMAVRLAAGGFAGRILVTVEVPEGETIARATMNPRLGIVGGISILGTQGIVKPYSHDSWKATIEEGLSVARALGLDRAVFTTGRRSERFYLDNFPETPETALIQAADFFAFSMRAAARHGFSEVVWAVFFGKLVKQAQGLEYTHARTHPVDFNLLAKRCLEAGMDPARVPEVRGANTAVQALGSLEGDPARDNLLKLLIREAAGHAEWYAGRHCTVSYTVFDFDGRALGD</sequence>
<comment type="caution">
    <text evidence="6">The sequence shown here is derived from an EMBL/GenBank/DDBJ whole genome shotgun (WGS) entry which is preliminary data.</text>
</comment>
<dbReference type="NCBIfam" id="NF000849">
    <property type="entry name" value="PRK00075.1-1"/>
    <property type="match status" value="1"/>
</dbReference>
<proteinExistence type="inferred from homology"/>
<protein>
    <recommendedName>
        <fullName evidence="5">Cobalt-precorrin-5B C(1)-methyltransferase</fullName>
        <ecNumber evidence="5">2.1.1.195</ecNumber>
    </recommendedName>
    <alternativeName>
        <fullName evidence="5">Cobalt-precorrin-6A synthase</fullName>
    </alternativeName>
</protein>
<accession>A0ABV4K5Z9</accession>
<keyword evidence="3 5" id="KW-0808">Transferase</keyword>
<dbReference type="InterPro" id="IPR002748">
    <property type="entry name" value="CbiD"/>
</dbReference>
<dbReference type="EC" id="2.1.1.195" evidence="5"/>
<dbReference type="GO" id="GO:0032259">
    <property type="term" value="P:methylation"/>
    <property type="evidence" value="ECO:0007669"/>
    <property type="project" value="UniProtKB-KW"/>
</dbReference>
<comment type="function">
    <text evidence="5">Catalyzes the methylation of C-1 in cobalt-precorrin-5B to form cobalt-precorrin-6A.</text>
</comment>
<evidence type="ECO:0000256" key="4">
    <source>
        <dbReference type="ARBA" id="ARBA00022691"/>
    </source>
</evidence>
<dbReference type="Proteomes" id="UP001568698">
    <property type="component" value="Unassembled WGS sequence"/>
</dbReference>
<comment type="pathway">
    <text evidence="5">Cofactor biosynthesis; adenosylcobalamin biosynthesis; cob(II)yrinate a,c-diamide from sirohydrochlorin (anaerobic route): step 6/10.</text>
</comment>
<reference evidence="6 7" key="1">
    <citation type="submission" date="2024-08" db="EMBL/GenBank/DDBJ databases">
        <title>Sulfate-reducing bacteria isolated from formation water of the oil field in Kazakhstan and description of Pseudodesulfovibrio sp.</title>
        <authorList>
            <person name="Bidzhieva S.K."/>
            <person name="Tourova T.P."/>
            <person name="Grouzdev D.S."/>
            <person name="Beletsky A.V."/>
            <person name="Sokolova D.S."/>
            <person name="Samigullina S.R."/>
            <person name="Poltaraus A.B."/>
            <person name="Avtukh A.N."/>
            <person name="Tereshina V.M."/>
            <person name="Zhaparov N.S."/>
            <person name="Mardanov A.V."/>
            <person name="Nazina T.N."/>
        </authorList>
    </citation>
    <scope>NUCLEOTIDE SEQUENCE [LARGE SCALE GENOMIC DNA]</scope>
    <source>
        <strain evidence="6 7">9FUS</strain>
    </source>
</reference>
<dbReference type="GO" id="GO:0008168">
    <property type="term" value="F:methyltransferase activity"/>
    <property type="evidence" value="ECO:0007669"/>
    <property type="project" value="UniProtKB-KW"/>
</dbReference>
<organism evidence="6 7">
    <name type="scientific">Pseudodesulfovibrio karagichevae</name>
    <dbReference type="NCBI Taxonomy" id="3239305"/>
    <lineage>
        <taxon>Bacteria</taxon>
        <taxon>Pseudomonadati</taxon>
        <taxon>Thermodesulfobacteriota</taxon>
        <taxon>Desulfovibrionia</taxon>
        <taxon>Desulfovibrionales</taxon>
        <taxon>Desulfovibrionaceae</taxon>
    </lineage>
</organism>
<dbReference type="PIRSF" id="PIRSF026782">
    <property type="entry name" value="CbiD"/>
    <property type="match status" value="1"/>
</dbReference>
<dbReference type="Pfam" id="PF01888">
    <property type="entry name" value="CbiD"/>
    <property type="match status" value="1"/>
</dbReference>
<dbReference type="Gene3D" id="3.30.2110.10">
    <property type="entry name" value="CbiD-like"/>
    <property type="match status" value="1"/>
</dbReference>
<dbReference type="EMBL" id="JBGLYH010000033">
    <property type="protein sequence ID" value="MEZ7197470.1"/>
    <property type="molecule type" value="Genomic_DNA"/>
</dbReference>
<keyword evidence="2 5" id="KW-0489">Methyltransferase</keyword>
<dbReference type="InterPro" id="IPR036074">
    <property type="entry name" value="CbiD_sf"/>
</dbReference>
<evidence type="ECO:0000256" key="3">
    <source>
        <dbReference type="ARBA" id="ARBA00022679"/>
    </source>
</evidence>
<dbReference type="PANTHER" id="PTHR35863">
    <property type="entry name" value="COBALT-PRECORRIN-5B C(1)-METHYLTRANSFERASE"/>
    <property type="match status" value="1"/>
</dbReference>
<evidence type="ECO:0000256" key="5">
    <source>
        <dbReference type="HAMAP-Rule" id="MF_00787"/>
    </source>
</evidence>
<keyword evidence="4 5" id="KW-0949">S-adenosyl-L-methionine</keyword>
<comment type="similarity">
    <text evidence="5">Belongs to the CbiD family.</text>
</comment>
<keyword evidence="1 5" id="KW-0169">Cobalamin biosynthesis</keyword>
<evidence type="ECO:0000256" key="2">
    <source>
        <dbReference type="ARBA" id="ARBA00022603"/>
    </source>
</evidence>
<name>A0ABV4K5Z9_9BACT</name>
<dbReference type="SUPFAM" id="SSF111342">
    <property type="entry name" value="CbiD-like"/>
    <property type="match status" value="1"/>
</dbReference>
<evidence type="ECO:0000313" key="7">
    <source>
        <dbReference type="Proteomes" id="UP001568698"/>
    </source>
</evidence>
<gene>
    <name evidence="5 6" type="primary">cbiD</name>
    <name evidence="6" type="ORF">AB6M95_11960</name>
</gene>